<keyword evidence="2" id="KW-1185">Reference proteome</keyword>
<sequence>MSIFPRARKCDLKIAAEELGGKVDGSHTLKDLKKMILASKEYDEECAEEWLNTIINERKEREENKLRKEEILIEERKR</sequence>
<evidence type="ECO:0000313" key="2">
    <source>
        <dbReference type="Proteomes" id="UP000499080"/>
    </source>
</evidence>
<accession>A0A4Y2B7G8</accession>
<comment type="caution">
    <text evidence="1">The sequence shown here is derived from an EMBL/GenBank/DDBJ whole genome shotgun (WGS) entry which is preliminary data.</text>
</comment>
<dbReference type="EMBL" id="BGPR01000052">
    <property type="protein sequence ID" value="GBL87285.1"/>
    <property type="molecule type" value="Genomic_DNA"/>
</dbReference>
<proteinExistence type="predicted"/>
<organism evidence="1 2">
    <name type="scientific">Araneus ventricosus</name>
    <name type="common">Orbweaver spider</name>
    <name type="synonym">Epeira ventricosa</name>
    <dbReference type="NCBI Taxonomy" id="182803"/>
    <lineage>
        <taxon>Eukaryota</taxon>
        <taxon>Metazoa</taxon>
        <taxon>Ecdysozoa</taxon>
        <taxon>Arthropoda</taxon>
        <taxon>Chelicerata</taxon>
        <taxon>Arachnida</taxon>
        <taxon>Araneae</taxon>
        <taxon>Araneomorphae</taxon>
        <taxon>Entelegynae</taxon>
        <taxon>Araneoidea</taxon>
        <taxon>Araneidae</taxon>
        <taxon>Araneus</taxon>
    </lineage>
</organism>
<gene>
    <name evidence="1" type="ORF">AVEN_270546_1</name>
</gene>
<dbReference type="AlphaFoldDB" id="A0A4Y2B7G8"/>
<evidence type="ECO:0000313" key="1">
    <source>
        <dbReference type="EMBL" id="GBL87285.1"/>
    </source>
</evidence>
<name>A0A4Y2B7G8_ARAVE</name>
<reference evidence="1 2" key="1">
    <citation type="journal article" date="2019" name="Sci. Rep.">
        <title>Orb-weaving spider Araneus ventricosus genome elucidates the spidroin gene catalogue.</title>
        <authorList>
            <person name="Kono N."/>
            <person name="Nakamura H."/>
            <person name="Ohtoshi R."/>
            <person name="Moran D.A.P."/>
            <person name="Shinohara A."/>
            <person name="Yoshida Y."/>
            <person name="Fujiwara M."/>
            <person name="Mori M."/>
            <person name="Tomita M."/>
            <person name="Arakawa K."/>
        </authorList>
    </citation>
    <scope>NUCLEOTIDE SEQUENCE [LARGE SCALE GENOMIC DNA]</scope>
</reference>
<dbReference type="Proteomes" id="UP000499080">
    <property type="component" value="Unassembled WGS sequence"/>
</dbReference>
<protein>
    <submittedName>
        <fullName evidence="1">Uncharacterized protein</fullName>
    </submittedName>
</protein>